<evidence type="ECO:0000259" key="3">
    <source>
        <dbReference type="PROSITE" id="PS50102"/>
    </source>
</evidence>
<dbReference type="EMBL" id="BTGB01000009">
    <property type="protein sequence ID" value="GMM48006.1"/>
    <property type="molecule type" value="Genomic_DNA"/>
</dbReference>
<name>A0AAV5R9R0_PICKL</name>
<dbReference type="AlphaFoldDB" id="A0AAV5R9R0"/>
<evidence type="ECO:0000256" key="1">
    <source>
        <dbReference type="PROSITE-ProRule" id="PRU00176"/>
    </source>
</evidence>
<evidence type="ECO:0000313" key="4">
    <source>
        <dbReference type="EMBL" id="GMM48006.1"/>
    </source>
</evidence>
<dbReference type="SUPFAM" id="SSF54928">
    <property type="entry name" value="RNA-binding domain, RBD"/>
    <property type="match status" value="1"/>
</dbReference>
<feature type="region of interest" description="Disordered" evidence="2">
    <location>
        <begin position="141"/>
        <end position="204"/>
    </location>
</feature>
<feature type="compositionally biased region" description="Pro residues" evidence="2">
    <location>
        <begin position="7"/>
        <end position="16"/>
    </location>
</feature>
<evidence type="ECO:0000256" key="2">
    <source>
        <dbReference type="SAM" id="MobiDB-lite"/>
    </source>
</evidence>
<keyword evidence="1" id="KW-0694">RNA-binding</keyword>
<dbReference type="InterPro" id="IPR000504">
    <property type="entry name" value="RRM_dom"/>
</dbReference>
<protein>
    <recommendedName>
        <fullName evidence="3">RRM domain-containing protein</fullName>
    </recommendedName>
</protein>
<proteinExistence type="predicted"/>
<dbReference type="Proteomes" id="UP001378960">
    <property type="component" value="Unassembled WGS sequence"/>
</dbReference>
<gene>
    <name evidence="4" type="ORF">DAPK24_046040</name>
</gene>
<feature type="domain" description="RRM" evidence="3">
    <location>
        <begin position="47"/>
        <end position="129"/>
    </location>
</feature>
<dbReference type="GO" id="GO:0003723">
    <property type="term" value="F:RNA binding"/>
    <property type="evidence" value="ECO:0007669"/>
    <property type="project" value="UniProtKB-UniRule"/>
</dbReference>
<keyword evidence="5" id="KW-1185">Reference proteome</keyword>
<feature type="compositionally biased region" description="Acidic residues" evidence="2">
    <location>
        <begin position="195"/>
        <end position="204"/>
    </location>
</feature>
<feature type="compositionally biased region" description="Low complexity" evidence="2">
    <location>
        <begin position="30"/>
        <end position="44"/>
    </location>
</feature>
<feature type="compositionally biased region" description="Basic and acidic residues" evidence="2">
    <location>
        <begin position="141"/>
        <end position="168"/>
    </location>
</feature>
<feature type="region of interest" description="Disordered" evidence="2">
    <location>
        <begin position="1"/>
        <end position="44"/>
    </location>
</feature>
<dbReference type="CDD" id="cd00590">
    <property type="entry name" value="RRM_SF"/>
    <property type="match status" value="1"/>
</dbReference>
<dbReference type="PROSITE" id="PS50102">
    <property type="entry name" value="RRM"/>
    <property type="match status" value="1"/>
</dbReference>
<dbReference type="SMART" id="SM00360">
    <property type="entry name" value="RRM"/>
    <property type="match status" value="1"/>
</dbReference>
<evidence type="ECO:0000313" key="5">
    <source>
        <dbReference type="Proteomes" id="UP001378960"/>
    </source>
</evidence>
<feature type="compositionally biased region" description="Basic residues" evidence="2">
    <location>
        <begin position="169"/>
        <end position="184"/>
    </location>
</feature>
<organism evidence="4 5">
    <name type="scientific">Pichia kluyveri</name>
    <name type="common">Yeast</name>
    <dbReference type="NCBI Taxonomy" id="36015"/>
    <lineage>
        <taxon>Eukaryota</taxon>
        <taxon>Fungi</taxon>
        <taxon>Dikarya</taxon>
        <taxon>Ascomycota</taxon>
        <taxon>Saccharomycotina</taxon>
        <taxon>Pichiomycetes</taxon>
        <taxon>Pichiales</taxon>
        <taxon>Pichiaceae</taxon>
        <taxon>Pichia</taxon>
    </lineage>
</organism>
<dbReference type="Gene3D" id="3.30.70.330">
    <property type="match status" value="1"/>
</dbReference>
<comment type="caution">
    <text evidence="4">The sequence shown here is derived from an EMBL/GenBank/DDBJ whole genome shotgun (WGS) entry which is preliminary data.</text>
</comment>
<dbReference type="InterPro" id="IPR012677">
    <property type="entry name" value="Nucleotide-bd_a/b_plait_sf"/>
</dbReference>
<reference evidence="4 5" key="1">
    <citation type="journal article" date="2023" name="Elife">
        <title>Identification of key yeast species and microbe-microbe interactions impacting larval growth of Drosophila in the wild.</title>
        <authorList>
            <person name="Mure A."/>
            <person name="Sugiura Y."/>
            <person name="Maeda R."/>
            <person name="Honda K."/>
            <person name="Sakurai N."/>
            <person name="Takahashi Y."/>
            <person name="Watada M."/>
            <person name="Katoh T."/>
            <person name="Gotoh A."/>
            <person name="Gotoh Y."/>
            <person name="Taniguchi I."/>
            <person name="Nakamura K."/>
            <person name="Hayashi T."/>
            <person name="Katayama T."/>
            <person name="Uemura T."/>
            <person name="Hattori Y."/>
        </authorList>
    </citation>
    <scope>NUCLEOTIDE SEQUENCE [LARGE SCALE GENOMIC DNA]</scope>
    <source>
        <strain evidence="4 5">PK-24</strain>
    </source>
</reference>
<accession>A0AAV5R9R0</accession>
<sequence length="204" mass="22992">MDSELLPIPPPPPPPIDSTVTSLASPVPSPISSSSSIRSPSSSTTVRTLHVSKFNDHVSARDIGLVFEEYGQLEKVHLFPNRSGPYAFVEFRKEEDVLTVLKDYKEGKKLGNADICGYERGIHIEISRSRKTDERYDRFEKRLKSDNRDGSREGSRDRSRGRDRDQNSGKKRGTRKGMRFKRRVSSSSRGRDEVVDPGDVDVDV</sequence>
<dbReference type="InterPro" id="IPR035979">
    <property type="entry name" value="RBD_domain_sf"/>
</dbReference>
<dbReference type="Pfam" id="PF00076">
    <property type="entry name" value="RRM_1"/>
    <property type="match status" value="1"/>
</dbReference>